<dbReference type="PANTHER" id="PTHR42852">
    <property type="entry name" value="THIOL:DISULFIDE INTERCHANGE PROTEIN DSBE"/>
    <property type="match status" value="1"/>
</dbReference>
<evidence type="ECO:0000313" key="3">
    <source>
        <dbReference type="EMBL" id="GGF69255.1"/>
    </source>
</evidence>
<dbReference type="GO" id="GO:0016209">
    <property type="term" value="F:antioxidant activity"/>
    <property type="evidence" value="ECO:0007669"/>
    <property type="project" value="InterPro"/>
</dbReference>
<accession>A0A917C3R8</accession>
<dbReference type="GO" id="GO:0016491">
    <property type="term" value="F:oxidoreductase activity"/>
    <property type="evidence" value="ECO:0007669"/>
    <property type="project" value="InterPro"/>
</dbReference>
<dbReference type="PANTHER" id="PTHR42852:SF17">
    <property type="entry name" value="THIOREDOXIN-LIKE PROTEIN HI_1115"/>
    <property type="match status" value="1"/>
</dbReference>
<keyword evidence="4" id="KW-1185">Reference proteome</keyword>
<organism evidence="3 4">
    <name type="scientific">Paenibacillus albidus</name>
    <dbReference type="NCBI Taxonomy" id="2041023"/>
    <lineage>
        <taxon>Bacteria</taxon>
        <taxon>Bacillati</taxon>
        <taxon>Bacillota</taxon>
        <taxon>Bacilli</taxon>
        <taxon>Bacillales</taxon>
        <taxon>Paenibacillaceae</taxon>
        <taxon>Paenibacillus</taxon>
    </lineage>
</organism>
<dbReference type="PROSITE" id="PS51352">
    <property type="entry name" value="THIOREDOXIN_2"/>
    <property type="match status" value="1"/>
</dbReference>
<dbReference type="InterPro" id="IPR036249">
    <property type="entry name" value="Thioredoxin-like_sf"/>
</dbReference>
<name>A0A917C3R8_9BACL</name>
<feature type="domain" description="Thioredoxin" evidence="2">
    <location>
        <begin position="40"/>
        <end position="178"/>
    </location>
</feature>
<evidence type="ECO:0000313" key="4">
    <source>
        <dbReference type="Proteomes" id="UP000637643"/>
    </source>
</evidence>
<dbReference type="Pfam" id="PF00578">
    <property type="entry name" value="AhpC-TSA"/>
    <property type="match status" value="1"/>
</dbReference>
<dbReference type="CDD" id="cd02966">
    <property type="entry name" value="TlpA_like_family"/>
    <property type="match status" value="1"/>
</dbReference>
<evidence type="ECO:0000256" key="1">
    <source>
        <dbReference type="ARBA" id="ARBA00023157"/>
    </source>
</evidence>
<gene>
    <name evidence="3" type="ORF">GCM10010912_12950</name>
</gene>
<sequence length="181" mass="19854">MSISLRRTVTLLILAAAVAAALWVFYQSGNNREKGTAGRIAAGMPAPEFEATTLDGQKVRLKDYQGQTVLINFWASWCKPCVREMPLLNEVHTASDSGVETLFINVGESKGTVSEFMKAQKFSFPVSIDVTGKISTAYEVTALPATFILDKAGYIRNAQLGEITDFALLEQWLAEAEHSKF</sequence>
<dbReference type="InterPro" id="IPR000866">
    <property type="entry name" value="AhpC/TSA"/>
</dbReference>
<dbReference type="RefSeq" id="WP_189023064.1">
    <property type="nucleotide sequence ID" value="NZ_BMKR01000004.1"/>
</dbReference>
<dbReference type="EMBL" id="BMKR01000004">
    <property type="protein sequence ID" value="GGF69255.1"/>
    <property type="molecule type" value="Genomic_DNA"/>
</dbReference>
<reference evidence="3" key="2">
    <citation type="submission" date="2020-09" db="EMBL/GenBank/DDBJ databases">
        <authorList>
            <person name="Sun Q."/>
            <person name="Zhou Y."/>
        </authorList>
    </citation>
    <scope>NUCLEOTIDE SEQUENCE</scope>
    <source>
        <strain evidence="3">CGMCC 1.16134</strain>
    </source>
</reference>
<comment type="caution">
    <text evidence="3">The sequence shown here is derived from an EMBL/GenBank/DDBJ whole genome shotgun (WGS) entry which is preliminary data.</text>
</comment>
<evidence type="ECO:0000259" key="2">
    <source>
        <dbReference type="PROSITE" id="PS51352"/>
    </source>
</evidence>
<dbReference type="InterPro" id="IPR050553">
    <property type="entry name" value="Thioredoxin_ResA/DsbE_sf"/>
</dbReference>
<proteinExistence type="predicted"/>
<protein>
    <recommendedName>
        <fullName evidence="2">Thioredoxin domain-containing protein</fullName>
    </recommendedName>
</protein>
<dbReference type="Proteomes" id="UP000637643">
    <property type="component" value="Unassembled WGS sequence"/>
</dbReference>
<dbReference type="Gene3D" id="3.40.30.10">
    <property type="entry name" value="Glutaredoxin"/>
    <property type="match status" value="1"/>
</dbReference>
<dbReference type="InterPro" id="IPR013766">
    <property type="entry name" value="Thioredoxin_domain"/>
</dbReference>
<keyword evidence="1" id="KW-1015">Disulfide bond</keyword>
<dbReference type="AlphaFoldDB" id="A0A917C3R8"/>
<reference evidence="3" key="1">
    <citation type="journal article" date="2014" name="Int. J. Syst. Evol. Microbiol.">
        <title>Complete genome sequence of Corynebacterium casei LMG S-19264T (=DSM 44701T), isolated from a smear-ripened cheese.</title>
        <authorList>
            <consortium name="US DOE Joint Genome Institute (JGI-PGF)"/>
            <person name="Walter F."/>
            <person name="Albersmeier A."/>
            <person name="Kalinowski J."/>
            <person name="Ruckert C."/>
        </authorList>
    </citation>
    <scope>NUCLEOTIDE SEQUENCE</scope>
    <source>
        <strain evidence="3">CGMCC 1.16134</strain>
    </source>
</reference>
<dbReference type="SUPFAM" id="SSF52833">
    <property type="entry name" value="Thioredoxin-like"/>
    <property type="match status" value="1"/>
</dbReference>